<dbReference type="SUPFAM" id="SSF88659">
    <property type="entry name" value="Sigma3 and sigma4 domains of RNA polymerase sigma factors"/>
    <property type="match status" value="1"/>
</dbReference>
<name>A0A5C5R5Z1_9ACTN</name>
<evidence type="ECO:0000313" key="3">
    <source>
        <dbReference type="Proteomes" id="UP000317291"/>
    </source>
</evidence>
<comment type="caution">
    <text evidence="2">The sequence shown here is derived from an EMBL/GenBank/DDBJ whole genome shotgun (WGS) entry which is preliminary data.</text>
</comment>
<evidence type="ECO:0008006" key="4">
    <source>
        <dbReference type="Google" id="ProtNLM"/>
    </source>
</evidence>
<dbReference type="EMBL" id="VIGW01000009">
    <property type="protein sequence ID" value="TWS18430.1"/>
    <property type="molecule type" value="Genomic_DNA"/>
</dbReference>
<organism evidence="2 3">
    <name type="scientific">Tsukamurella asaccharolytica</name>
    <dbReference type="NCBI Taxonomy" id="2592067"/>
    <lineage>
        <taxon>Bacteria</taxon>
        <taxon>Bacillati</taxon>
        <taxon>Actinomycetota</taxon>
        <taxon>Actinomycetes</taxon>
        <taxon>Mycobacteriales</taxon>
        <taxon>Tsukamurellaceae</taxon>
        <taxon>Tsukamurella</taxon>
    </lineage>
</organism>
<feature type="region of interest" description="Disordered" evidence="1">
    <location>
        <begin position="18"/>
        <end position="42"/>
    </location>
</feature>
<proteinExistence type="predicted"/>
<dbReference type="RefSeq" id="WP_146562684.1">
    <property type="nucleotide sequence ID" value="NZ_VIGW01000009.1"/>
</dbReference>
<feature type="compositionally biased region" description="Polar residues" evidence="1">
    <location>
        <begin position="18"/>
        <end position="28"/>
    </location>
</feature>
<dbReference type="Gene3D" id="1.10.10.60">
    <property type="entry name" value="Homeodomain-like"/>
    <property type="match status" value="2"/>
</dbReference>
<dbReference type="AlphaFoldDB" id="A0A5C5R5Z1"/>
<accession>A0A5C5R5Z1</accession>
<gene>
    <name evidence="2" type="ORF">FK529_15120</name>
</gene>
<dbReference type="OrthoDB" id="4555585at2"/>
<protein>
    <recommendedName>
        <fullName evidence="4">Helix-turn-helix domain-containing protein</fullName>
    </recommendedName>
</protein>
<evidence type="ECO:0000313" key="2">
    <source>
        <dbReference type="EMBL" id="TWS18430.1"/>
    </source>
</evidence>
<keyword evidence="3" id="KW-1185">Reference proteome</keyword>
<sequence length="142" mass="15667">MRLRAVGSNPPRALQRLLTHQASERTPSPDQPRPPRQYRKPEPDEVDAIAAAYLTGSTLAELSKQHGLHVQTIKAHLRRANTQLRPAIKVTPAITAHAVQLYKAGHSTIEISQRFGVSDNAIAAALRRQGVILRPRGGRRAR</sequence>
<reference evidence="2 3" key="1">
    <citation type="submission" date="2019-06" db="EMBL/GenBank/DDBJ databases">
        <title>Tsukamurella conjunctivitidis sp. nov., Tsukamurella assacharolytica sp. nov. and Tsukamurella sputae sp. nov. isolated from patients with conjunctivitis, bacteraemia (lymphoma) and respiratory infection (sputum) in Hong Kong.</title>
        <authorList>
            <person name="Teng J.L.L."/>
            <person name="Lee H.H."/>
            <person name="Fong J.Y.H."/>
            <person name="Fok K.M.N."/>
            <person name="Lau S.K.P."/>
            <person name="Woo P.C.Y."/>
        </authorList>
    </citation>
    <scope>NUCLEOTIDE SEQUENCE [LARGE SCALE GENOMIC DNA]</scope>
    <source>
        <strain evidence="2 3">HKU71</strain>
    </source>
</reference>
<dbReference type="Proteomes" id="UP000317291">
    <property type="component" value="Unassembled WGS sequence"/>
</dbReference>
<evidence type="ECO:0000256" key="1">
    <source>
        <dbReference type="SAM" id="MobiDB-lite"/>
    </source>
</evidence>
<dbReference type="InterPro" id="IPR013324">
    <property type="entry name" value="RNA_pol_sigma_r3/r4-like"/>
</dbReference>